<reference evidence="3" key="1">
    <citation type="journal article" date="2019" name="Int. J. Syst. Evol. Microbiol.">
        <title>The Global Catalogue of Microorganisms (GCM) 10K type strain sequencing project: providing services to taxonomists for standard genome sequencing and annotation.</title>
        <authorList>
            <consortium name="The Broad Institute Genomics Platform"/>
            <consortium name="The Broad Institute Genome Sequencing Center for Infectious Disease"/>
            <person name="Wu L."/>
            <person name="Ma J."/>
        </authorList>
    </citation>
    <scope>NUCLEOTIDE SEQUENCE [LARGE SCALE GENOMIC DNA]</scope>
    <source>
        <strain evidence="3">KCTC 52127</strain>
    </source>
</reference>
<keyword evidence="1" id="KW-0472">Membrane</keyword>
<proteinExistence type="predicted"/>
<keyword evidence="3" id="KW-1185">Reference proteome</keyword>
<evidence type="ECO:0000256" key="1">
    <source>
        <dbReference type="SAM" id="Phobius"/>
    </source>
</evidence>
<dbReference type="EMBL" id="JBHULH010000003">
    <property type="protein sequence ID" value="MFD2566919.1"/>
    <property type="molecule type" value="Genomic_DNA"/>
</dbReference>
<organism evidence="2 3">
    <name type="scientific">Pseudotenacibaculum haliotis</name>
    <dbReference type="NCBI Taxonomy" id="1862138"/>
    <lineage>
        <taxon>Bacteria</taxon>
        <taxon>Pseudomonadati</taxon>
        <taxon>Bacteroidota</taxon>
        <taxon>Flavobacteriia</taxon>
        <taxon>Flavobacteriales</taxon>
        <taxon>Flavobacteriaceae</taxon>
        <taxon>Pseudotenacibaculum</taxon>
    </lineage>
</organism>
<dbReference type="InterPro" id="IPR046166">
    <property type="entry name" value="DUF6168"/>
</dbReference>
<protein>
    <submittedName>
        <fullName evidence="2">Uncharacterized protein</fullName>
    </submittedName>
</protein>
<feature type="transmembrane region" description="Helical" evidence="1">
    <location>
        <begin position="102"/>
        <end position="120"/>
    </location>
</feature>
<feature type="transmembrane region" description="Helical" evidence="1">
    <location>
        <begin position="39"/>
        <end position="60"/>
    </location>
</feature>
<gene>
    <name evidence="2" type="ORF">ACFSRZ_06020</name>
</gene>
<feature type="transmembrane region" description="Helical" evidence="1">
    <location>
        <begin position="7"/>
        <end position="27"/>
    </location>
</feature>
<accession>A0ABW5LQR6</accession>
<keyword evidence="1" id="KW-0812">Transmembrane</keyword>
<dbReference type="Proteomes" id="UP001597508">
    <property type="component" value="Unassembled WGS sequence"/>
</dbReference>
<feature type="transmembrane region" description="Helical" evidence="1">
    <location>
        <begin position="67"/>
        <end position="90"/>
    </location>
</feature>
<evidence type="ECO:0000313" key="2">
    <source>
        <dbReference type="EMBL" id="MFD2566919.1"/>
    </source>
</evidence>
<dbReference type="RefSeq" id="WP_379665629.1">
    <property type="nucleotide sequence ID" value="NZ_JBHULH010000003.1"/>
</dbReference>
<comment type="caution">
    <text evidence="2">The sequence shown here is derived from an EMBL/GenBank/DDBJ whole genome shotgun (WGS) entry which is preliminary data.</text>
</comment>
<dbReference type="Pfam" id="PF19665">
    <property type="entry name" value="DUF6168"/>
    <property type="match status" value="1"/>
</dbReference>
<name>A0ABW5LQR6_9FLAO</name>
<evidence type="ECO:0000313" key="3">
    <source>
        <dbReference type="Proteomes" id="UP001597508"/>
    </source>
</evidence>
<sequence>MSKTISNFVIRILFFTGVTFGLHLLVLKLMELPLFADKIVLAYIVNVALAIIVFVFLFVFRQRFKNQLGFIFISGSMIKFALFFTLFYGAYKKDGSISETEFFAFFIPYLLTLVIEIFSLSKWLNKLDELPS</sequence>
<keyword evidence="1" id="KW-1133">Transmembrane helix</keyword>